<protein>
    <submittedName>
        <fullName evidence="2">Uncharacterized protein</fullName>
    </submittedName>
</protein>
<dbReference type="EMBL" id="MJBS01000016">
    <property type="protein sequence ID" value="OHF01909.1"/>
    <property type="molecule type" value="Genomic_DNA"/>
</dbReference>
<dbReference type="STRING" id="1209926.A0A1G4BKC9"/>
<comment type="similarity">
    <text evidence="1">Belongs to the proline racemase family.</text>
</comment>
<accession>A0A1G4BKC9</accession>
<evidence type="ECO:0000313" key="2">
    <source>
        <dbReference type="EMBL" id="OHF01909.1"/>
    </source>
</evidence>
<keyword evidence="3" id="KW-1185">Reference proteome</keyword>
<dbReference type="InterPro" id="IPR008794">
    <property type="entry name" value="Pro_racemase_fam"/>
</dbReference>
<dbReference type="Proteomes" id="UP000176998">
    <property type="component" value="Unassembled WGS sequence"/>
</dbReference>
<dbReference type="SUPFAM" id="SSF54506">
    <property type="entry name" value="Diaminopimelate epimerase-like"/>
    <property type="match status" value="1"/>
</dbReference>
<organism evidence="2 3">
    <name type="scientific">Colletotrichum orchidophilum</name>
    <dbReference type="NCBI Taxonomy" id="1209926"/>
    <lineage>
        <taxon>Eukaryota</taxon>
        <taxon>Fungi</taxon>
        <taxon>Dikarya</taxon>
        <taxon>Ascomycota</taxon>
        <taxon>Pezizomycotina</taxon>
        <taxon>Sordariomycetes</taxon>
        <taxon>Hypocreomycetidae</taxon>
        <taxon>Glomerellales</taxon>
        <taxon>Glomerellaceae</taxon>
        <taxon>Colletotrichum</taxon>
    </lineage>
</organism>
<dbReference type="GeneID" id="34555947"/>
<dbReference type="RefSeq" id="XP_022479051.1">
    <property type="nucleotide sequence ID" value="XM_022614437.1"/>
</dbReference>
<dbReference type="OrthoDB" id="6409228at2759"/>
<gene>
    <name evidence="2" type="ORF">CORC01_02787</name>
</gene>
<sequence>MSTIPMQEPIAYFSLETAADLVGVTAECQGGKCTSVAFEIVSAFVDRVYLQVGARGVGTVSADIVWGAKLVEELGKRIKGIKRAPKAAYTPHHPENSEIKGISFLEFPEPLFQDANGEVA</sequence>
<dbReference type="Pfam" id="PF05544">
    <property type="entry name" value="Pro_racemase"/>
    <property type="match status" value="1"/>
</dbReference>
<name>A0A1G4BKC9_9PEZI</name>
<reference evidence="2 3" key="1">
    <citation type="submission" date="2016-09" db="EMBL/GenBank/DDBJ databases">
        <authorList>
            <person name="Capua I."/>
            <person name="De Benedictis P."/>
            <person name="Joannis T."/>
            <person name="Lombin L.H."/>
            <person name="Cattoli G."/>
        </authorList>
    </citation>
    <scope>NUCLEOTIDE SEQUENCE [LARGE SCALE GENOMIC DNA]</scope>
    <source>
        <strain evidence="2 3">IMI 309357</strain>
    </source>
</reference>
<comment type="caution">
    <text evidence="2">The sequence shown here is derived from an EMBL/GenBank/DDBJ whole genome shotgun (WGS) entry which is preliminary data.</text>
</comment>
<dbReference type="AlphaFoldDB" id="A0A1G4BKC9"/>
<evidence type="ECO:0000256" key="1">
    <source>
        <dbReference type="ARBA" id="ARBA00007529"/>
    </source>
</evidence>
<proteinExistence type="inferred from homology"/>
<evidence type="ECO:0000313" key="3">
    <source>
        <dbReference type="Proteomes" id="UP000176998"/>
    </source>
</evidence>